<sequence length="35" mass="4074">MNIPLILLAEDDKPIRKLITTTLQTQGYLYHTMMP</sequence>
<dbReference type="AlphaFoldDB" id="A0A1G8GHS4"/>
<organism evidence="1 2">
    <name type="scientific">Paenibacillus typhae</name>
    <dbReference type="NCBI Taxonomy" id="1174501"/>
    <lineage>
        <taxon>Bacteria</taxon>
        <taxon>Bacillati</taxon>
        <taxon>Bacillota</taxon>
        <taxon>Bacilli</taxon>
        <taxon>Bacillales</taxon>
        <taxon>Paenibacillaceae</taxon>
        <taxon>Paenibacillus</taxon>
    </lineage>
</organism>
<dbReference type="Proteomes" id="UP000199050">
    <property type="component" value="Unassembled WGS sequence"/>
</dbReference>
<reference evidence="2" key="1">
    <citation type="submission" date="2016-10" db="EMBL/GenBank/DDBJ databases">
        <authorList>
            <person name="Varghese N."/>
            <person name="Submissions S."/>
        </authorList>
    </citation>
    <scope>NUCLEOTIDE SEQUENCE [LARGE SCALE GENOMIC DNA]</scope>
    <source>
        <strain evidence="2">CGMCC 1.11012</strain>
    </source>
</reference>
<proteinExistence type="predicted"/>
<dbReference type="EMBL" id="FNDX01000002">
    <property type="protein sequence ID" value="SDH93955.1"/>
    <property type="molecule type" value="Genomic_DNA"/>
</dbReference>
<evidence type="ECO:0000313" key="2">
    <source>
        <dbReference type="Proteomes" id="UP000199050"/>
    </source>
</evidence>
<evidence type="ECO:0000313" key="1">
    <source>
        <dbReference type="EMBL" id="SDH93955.1"/>
    </source>
</evidence>
<keyword evidence="2" id="KW-1185">Reference proteome</keyword>
<dbReference type="STRING" id="1174501.SAMN05216192_10299"/>
<protein>
    <submittedName>
        <fullName evidence="1">Two-component system, OmpR family, KDP operon response regulator KdpE</fullName>
    </submittedName>
</protein>
<accession>A0A1G8GHS4</accession>
<gene>
    <name evidence="1" type="ORF">SAMN05216192_10299</name>
</gene>
<name>A0A1G8GHS4_9BACL</name>